<name>A0A1C0YJW3_9BACL</name>
<dbReference type="Pfam" id="PF00462">
    <property type="entry name" value="Glutaredoxin"/>
    <property type="match status" value="1"/>
</dbReference>
<dbReference type="RefSeq" id="WP_066543014.1">
    <property type="nucleotide sequence ID" value="NZ_MASJ01000003.1"/>
</dbReference>
<evidence type="ECO:0000313" key="2">
    <source>
        <dbReference type="EMBL" id="OCS87477.1"/>
    </source>
</evidence>
<dbReference type="PROSITE" id="PS51354">
    <property type="entry name" value="GLUTAREDOXIN_2"/>
    <property type="match status" value="1"/>
</dbReference>
<dbReference type="STRING" id="33978.A6M13_09210"/>
<keyword evidence="3" id="KW-1185">Reference proteome</keyword>
<dbReference type="OrthoDB" id="9795531at2"/>
<evidence type="ECO:0000313" key="3">
    <source>
        <dbReference type="Proteomes" id="UP000093199"/>
    </source>
</evidence>
<dbReference type="InterPro" id="IPR002109">
    <property type="entry name" value="Glutaredoxin"/>
</dbReference>
<dbReference type="AlphaFoldDB" id="A0A1C0YJW3"/>
<protein>
    <submittedName>
        <fullName evidence="2">Glutaredoxin</fullName>
    </submittedName>
</protein>
<evidence type="ECO:0000259" key="1">
    <source>
        <dbReference type="Pfam" id="PF00462"/>
    </source>
</evidence>
<proteinExistence type="predicted"/>
<dbReference type="InterPro" id="IPR036249">
    <property type="entry name" value="Thioredoxin-like_sf"/>
</dbReference>
<accession>A0A1C0YJW3</accession>
<sequence length="74" mass="8419">MKLYTKTICPKCLWVKAEIERAGLQAEIINIDKDADALALLQQKGYMSVPVLEVDGSWYHDQKEMVQAVQLMHA</sequence>
<reference evidence="2 3" key="1">
    <citation type="submission" date="2016-07" db="EMBL/GenBank/DDBJ databases">
        <title>Caryophanon tenue genome sequencing.</title>
        <authorList>
            <person name="Verma A."/>
            <person name="Pal Y."/>
            <person name="Krishnamurthi S."/>
        </authorList>
    </citation>
    <scope>NUCLEOTIDE SEQUENCE [LARGE SCALE GENOMIC DNA]</scope>
    <source>
        <strain evidence="2 3">DSM 14152</strain>
    </source>
</reference>
<comment type="caution">
    <text evidence="2">The sequence shown here is derived from an EMBL/GenBank/DDBJ whole genome shotgun (WGS) entry which is preliminary data.</text>
</comment>
<organism evidence="2 3">
    <name type="scientific">Caryophanon tenue</name>
    <dbReference type="NCBI Taxonomy" id="33978"/>
    <lineage>
        <taxon>Bacteria</taxon>
        <taxon>Bacillati</taxon>
        <taxon>Bacillota</taxon>
        <taxon>Bacilli</taxon>
        <taxon>Bacillales</taxon>
        <taxon>Caryophanaceae</taxon>
        <taxon>Caryophanon</taxon>
    </lineage>
</organism>
<dbReference type="SUPFAM" id="SSF52833">
    <property type="entry name" value="Thioredoxin-like"/>
    <property type="match status" value="1"/>
</dbReference>
<gene>
    <name evidence="2" type="ORF">A6M13_09210</name>
</gene>
<dbReference type="Gene3D" id="3.40.30.10">
    <property type="entry name" value="Glutaredoxin"/>
    <property type="match status" value="1"/>
</dbReference>
<dbReference type="Proteomes" id="UP000093199">
    <property type="component" value="Unassembled WGS sequence"/>
</dbReference>
<dbReference type="EMBL" id="MASJ01000003">
    <property type="protein sequence ID" value="OCS87477.1"/>
    <property type="molecule type" value="Genomic_DNA"/>
</dbReference>
<feature type="domain" description="Glutaredoxin" evidence="1">
    <location>
        <begin position="2"/>
        <end position="57"/>
    </location>
</feature>